<feature type="transmembrane region" description="Helical" evidence="1">
    <location>
        <begin position="101"/>
        <end position="118"/>
    </location>
</feature>
<dbReference type="EMBL" id="LJIW01000002">
    <property type="protein sequence ID" value="PNG90341.1"/>
    <property type="molecule type" value="Genomic_DNA"/>
</dbReference>
<keyword evidence="1" id="KW-0812">Transmembrane</keyword>
<dbReference type="Proteomes" id="UP000236520">
    <property type="component" value="Unassembled WGS sequence"/>
</dbReference>
<keyword evidence="1" id="KW-0472">Membrane</keyword>
<evidence type="ECO:0000256" key="2">
    <source>
        <dbReference type="SAM" id="SignalP"/>
    </source>
</evidence>
<name>A0A2J7YQN7_STRMQ</name>
<keyword evidence="1" id="KW-1133">Transmembrane helix</keyword>
<keyword evidence="4" id="KW-1185">Reference proteome</keyword>
<organism evidence="3 4">
    <name type="scientific">Streptomyces malaysiensis</name>
    <dbReference type="NCBI Taxonomy" id="92644"/>
    <lineage>
        <taxon>Bacteria</taxon>
        <taxon>Bacillati</taxon>
        <taxon>Actinomycetota</taxon>
        <taxon>Actinomycetes</taxon>
        <taxon>Kitasatosporales</taxon>
        <taxon>Streptomycetaceae</taxon>
        <taxon>Streptomyces</taxon>
        <taxon>Streptomyces violaceusniger group</taxon>
    </lineage>
</organism>
<sequence>MQTCVVIVLFALNAILAASGVAFAVLAALRPSALAGEGAEGVGVHFYARMYAAKAVPFGVLAAVVPFLATGAVPGVCLLCAAVSQAVDAAIGFGRRDMRQAGGSVVAAVVHAVVAALIW</sequence>
<evidence type="ECO:0000313" key="3">
    <source>
        <dbReference type="EMBL" id="PNG90341.1"/>
    </source>
</evidence>
<comment type="caution">
    <text evidence="3">The sequence shown here is derived from an EMBL/GenBank/DDBJ whole genome shotgun (WGS) entry which is preliminary data.</text>
</comment>
<dbReference type="AlphaFoldDB" id="A0A2J7YQN7"/>
<evidence type="ECO:0000313" key="4">
    <source>
        <dbReference type="Proteomes" id="UP000236520"/>
    </source>
</evidence>
<evidence type="ECO:0008006" key="5">
    <source>
        <dbReference type="Google" id="ProtNLM"/>
    </source>
</evidence>
<feature type="chain" id="PRO_5038858522" description="DUF4267 domain-containing protein" evidence="2">
    <location>
        <begin position="25"/>
        <end position="119"/>
    </location>
</feature>
<gene>
    <name evidence="3" type="ORF">SMF913_25806</name>
</gene>
<feature type="transmembrane region" description="Helical" evidence="1">
    <location>
        <begin position="59"/>
        <end position="81"/>
    </location>
</feature>
<accession>A0A2J7YQN7</accession>
<reference evidence="3 4" key="1">
    <citation type="submission" date="2015-09" db="EMBL/GenBank/DDBJ databases">
        <title>Genome sequence, genome mining and natural product profiling of a biocontrol bacterium Streptomyces malaysiensis F913.</title>
        <authorList>
            <person name="Xu Y."/>
            <person name="Wei J."/>
            <person name="Xie J."/>
            <person name="Li T."/>
            <person name="Zhou Z."/>
        </authorList>
    </citation>
    <scope>NUCLEOTIDE SEQUENCE [LARGE SCALE GENOMIC DNA]</scope>
    <source>
        <strain evidence="3 4">F913</strain>
    </source>
</reference>
<evidence type="ECO:0000256" key="1">
    <source>
        <dbReference type="SAM" id="Phobius"/>
    </source>
</evidence>
<feature type="signal peptide" evidence="2">
    <location>
        <begin position="1"/>
        <end position="24"/>
    </location>
</feature>
<proteinExistence type="predicted"/>
<keyword evidence="2" id="KW-0732">Signal</keyword>
<protein>
    <recommendedName>
        <fullName evidence="5">DUF4267 domain-containing protein</fullName>
    </recommendedName>
</protein>